<evidence type="ECO:0000313" key="9">
    <source>
        <dbReference type="Proteomes" id="UP001500449"/>
    </source>
</evidence>
<keyword evidence="2" id="KW-0813">Transport</keyword>
<dbReference type="Pfam" id="PF07690">
    <property type="entry name" value="MFS_1"/>
    <property type="match status" value="1"/>
</dbReference>
<evidence type="ECO:0000256" key="4">
    <source>
        <dbReference type="ARBA" id="ARBA00022989"/>
    </source>
</evidence>
<feature type="transmembrane region" description="Helical" evidence="6">
    <location>
        <begin position="477"/>
        <end position="497"/>
    </location>
</feature>
<evidence type="ECO:0000256" key="5">
    <source>
        <dbReference type="ARBA" id="ARBA00023136"/>
    </source>
</evidence>
<feature type="transmembrane region" description="Helical" evidence="6">
    <location>
        <begin position="99"/>
        <end position="121"/>
    </location>
</feature>
<sequence>MRVMTGEAGGPATTTKASASVRRRETLALIAVCLCTLLVVGFVASMNVAQPMLAASSLHPSSAELLWIVDAYVIVFACLVIPGGAVGDRFGRKGTLLTGLLVLALGAATSALAPTVAIMLVGRTVSGLGAALVLPNCVGVLVHATREAQRLRALGTWGIVSGLAGALGNLGGAALLSSGSWRTLFAGIVPLAALCAAGIMLATKASPRTFRRFDPAGTVLIVAASVALLGGIIEGPERGWGSPVVLGAFVLAVLLWCAWVLVELRVTHPLLDPRLFRSPLLSSASLGMLVTWFGSFGLFYLNSSLLQYGRGFTVIEAGLGTLPLAIPILVGSRFLPVLAVRIGVPVTLGAGFLFISGGLLGLSFAVHQSFLAYALWLVVLGIGFALALPTLTTVLTSGLPAAQAGVAGGLQSATRELGSALGIAVIGTITVAGFAGHLPAALQAHDPVPRTVAAALDLDPTGYGAITQAFVTGSGTALQVGAGITLLAGIIVVGLAGRHRPQV</sequence>
<dbReference type="InterPro" id="IPR011701">
    <property type="entry name" value="MFS"/>
</dbReference>
<comment type="caution">
    <text evidence="8">The sequence shown here is derived from an EMBL/GenBank/DDBJ whole genome shotgun (WGS) entry which is preliminary data.</text>
</comment>
<feature type="transmembrane region" description="Helical" evidence="6">
    <location>
        <begin position="283"/>
        <end position="302"/>
    </location>
</feature>
<dbReference type="Proteomes" id="UP001500449">
    <property type="component" value="Unassembled WGS sequence"/>
</dbReference>
<feature type="transmembrane region" description="Helical" evidence="6">
    <location>
        <begin position="183"/>
        <end position="203"/>
    </location>
</feature>
<evidence type="ECO:0000256" key="1">
    <source>
        <dbReference type="ARBA" id="ARBA00004651"/>
    </source>
</evidence>
<dbReference type="EMBL" id="BAAAQK010000025">
    <property type="protein sequence ID" value="GAA1872485.1"/>
    <property type="molecule type" value="Genomic_DNA"/>
</dbReference>
<feature type="transmembrane region" description="Helical" evidence="6">
    <location>
        <begin position="26"/>
        <end position="45"/>
    </location>
</feature>
<evidence type="ECO:0000256" key="6">
    <source>
        <dbReference type="SAM" id="Phobius"/>
    </source>
</evidence>
<evidence type="ECO:0000313" key="8">
    <source>
        <dbReference type="EMBL" id="GAA1872485.1"/>
    </source>
</evidence>
<reference evidence="8 9" key="1">
    <citation type="journal article" date="2019" name="Int. J. Syst. Evol. Microbiol.">
        <title>The Global Catalogue of Microorganisms (GCM) 10K type strain sequencing project: providing services to taxonomists for standard genome sequencing and annotation.</title>
        <authorList>
            <consortium name="The Broad Institute Genomics Platform"/>
            <consortium name="The Broad Institute Genome Sequencing Center for Infectious Disease"/>
            <person name="Wu L."/>
            <person name="Ma J."/>
        </authorList>
    </citation>
    <scope>NUCLEOTIDE SEQUENCE [LARGE SCALE GENOMIC DNA]</scope>
    <source>
        <strain evidence="8 9">JCM 16009</strain>
    </source>
</reference>
<feature type="transmembrane region" description="Helical" evidence="6">
    <location>
        <begin position="215"/>
        <end position="233"/>
    </location>
</feature>
<keyword evidence="9" id="KW-1185">Reference proteome</keyword>
<dbReference type="InterPro" id="IPR020846">
    <property type="entry name" value="MFS_dom"/>
</dbReference>
<dbReference type="PANTHER" id="PTHR42718:SF9">
    <property type="entry name" value="MAJOR FACILITATOR SUPERFAMILY MULTIDRUG TRANSPORTER MFSC"/>
    <property type="match status" value="1"/>
</dbReference>
<feature type="transmembrane region" description="Helical" evidence="6">
    <location>
        <begin position="342"/>
        <end position="364"/>
    </location>
</feature>
<protein>
    <submittedName>
        <fullName evidence="8">MFS transporter</fullName>
    </submittedName>
</protein>
<dbReference type="PROSITE" id="PS50850">
    <property type="entry name" value="MFS"/>
    <property type="match status" value="1"/>
</dbReference>
<feature type="transmembrane region" description="Helical" evidence="6">
    <location>
        <begin position="370"/>
        <end position="396"/>
    </location>
</feature>
<feature type="transmembrane region" description="Helical" evidence="6">
    <location>
        <begin position="308"/>
        <end position="330"/>
    </location>
</feature>
<dbReference type="InterPro" id="IPR036259">
    <property type="entry name" value="MFS_trans_sf"/>
</dbReference>
<proteinExistence type="predicted"/>
<evidence type="ECO:0000256" key="2">
    <source>
        <dbReference type="ARBA" id="ARBA00022448"/>
    </source>
</evidence>
<dbReference type="CDD" id="cd17321">
    <property type="entry name" value="MFS_MMR_MDR_like"/>
    <property type="match status" value="1"/>
</dbReference>
<feature type="transmembrane region" description="Helical" evidence="6">
    <location>
        <begin position="417"/>
        <end position="438"/>
    </location>
</feature>
<dbReference type="PANTHER" id="PTHR42718">
    <property type="entry name" value="MAJOR FACILITATOR SUPERFAMILY MULTIDRUG TRANSPORTER MFSC"/>
    <property type="match status" value="1"/>
</dbReference>
<gene>
    <name evidence="8" type="ORF">GCM10009836_61770</name>
</gene>
<name>A0ABN2NJU6_9PSEU</name>
<keyword evidence="4 6" id="KW-1133">Transmembrane helix</keyword>
<organism evidence="8 9">
    <name type="scientific">Pseudonocardia ailaonensis</name>
    <dbReference type="NCBI Taxonomy" id="367279"/>
    <lineage>
        <taxon>Bacteria</taxon>
        <taxon>Bacillati</taxon>
        <taxon>Actinomycetota</taxon>
        <taxon>Actinomycetes</taxon>
        <taxon>Pseudonocardiales</taxon>
        <taxon>Pseudonocardiaceae</taxon>
        <taxon>Pseudonocardia</taxon>
    </lineage>
</organism>
<keyword evidence="3 6" id="KW-0812">Transmembrane</keyword>
<dbReference type="Gene3D" id="1.20.1250.20">
    <property type="entry name" value="MFS general substrate transporter like domains"/>
    <property type="match status" value="2"/>
</dbReference>
<feature type="transmembrane region" description="Helical" evidence="6">
    <location>
        <begin position="157"/>
        <end position="177"/>
    </location>
</feature>
<keyword evidence="5 6" id="KW-0472">Membrane</keyword>
<comment type="subcellular location">
    <subcellularLocation>
        <location evidence="1">Cell membrane</location>
        <topology evidence="1">Multi-pass membrane protein</topology>
    </subcellularLocation>
</comment>
<accession>A0ABN2NJU6</accession>
<feature type="transmembrane region" description="Helical" evidence="6">
    <location>
        <begin position="239"/>
        <end position="262"/>
    </location>
</feature>
<feature type="domain" description="Major facilitator superfamily (MFS) profile" evidence="7">
    <location>
        <begin position="28"/>
        <end position="500"/>
    </location>
</feature>
<dbReference type="SUPFAM" id="SSF103473">
    <property type="entry name" value="MFS general substrate transporter"/>
    <property type="match status" value="2"/>
</dbReference>
<evidence type="ECO:0000259" key="7">
    <source>
        <dbReference type="PROSITE" id="PS50850"/>
    </source>
</evidence>
<evidence type="ECO:0000256" key="3">
    <source>
        <dbReference type="ARBA" id="ARBA00022692"/>
    </source>
</evidence>
<feature type="transmembrane region" description="Helical" evidence="6">
    <location>
        <begin position="127"/>
        <end position="145"/>
    </location>
</feature>
<feature type="transmembrane region" description="Helical" evidence="6">
    <location>
        <begin position="65"/>
        <end position="87"/>
    </location>
</feature>